<evidence type="ECO:0000256" key="3">
    <source>
        <dbReference type="ARBA" id="ARBA00047806"/>
    </source>
</evidence>
<reference evidence="6" key="1">
    <citation type="submission" date="2020-04" db="EMBL/GenBank/DDBJ databases">
        <title>Description of Shewanella salipaludis sp. nov., isolated from a salt marsh.</title>
        <authorList>
            <person name="Park S."/>
            <person name="Yoon J.-H."/>
        </authorList>
    </citation>
    <scope>NUCLEOTIDE SEQUENCE</scope>
    <source>
        <strain evidence="6">SHSM-M6</strain>
    </source>
</reference>
<proteinExistence type="predicted"/>
<dbReference type="EMBL" id="JAAXYH010000012">
    <property type="protein sequence ID" value="NMH66474.1"/>
    <property type="molecule type" value="Genomic_DNA"/>
</dbReference>
<dbReference type="RefSeq" id="WP_169565198.1">
    <property type="nucleotide sequence ID" value="NZ_JAAXYH010000012.1"/>
</dbReference>
<dbReference type="GO" id="GO:0008113">
    <property type="term" value="F:peptide-methionine (S)-S-oxide reductase activity"/>
    <property type="evidence" value="ECO:0007669"/>
    <property type="project" value="UniProtKB-EC"/>
</dbReference>
<evidence type="ECO:0000313" key="6">
    <source>
        <dbReference type="EMBL" id="NMH66474.1"/>
    </source>
</evidence>
<evidence type="ECO:0000256" key="2">
    <source>
        <dbReference type="ARBA" id="ARBA00023002"/>
    </source>
</evidence>
<name>A0A972JLS0_9GAMM</name>
<dbReference type="Gene3D" id="3.30.1060.10">
    <property type="entry name" value="Peptide methionine sulphoxide reductase MsrA"/>
    <property type="match status" value="1"/>
</dbReference>
<dbReference type="EC" id="1.8.4.11" evidence="1"/>
<dbReference type="InterPro" id="IPR036509">
    <property type="entry name" value="Met_Sox_Rdtase_MsrA_sf"/>
</dbReference>
<dbReference type="SUPFAM" id="SSF55068">
    <property type="entry name" value="Peptide methionine sulfoxide reductase"/>
    <property type="match status" value="1"/>
</dbReference>
<dbReference type="AlphaFoldDB" id="A0A972JLS0"/>
<comment type="catalytic activity">
    <reaction evidence="4">
        <text>[thioredoxin]-disulfide + L-methionine + H2O = L-methionine (S)-S-oxide + [thioredoxin]-dithiol</text>
        <dbReference type="Rhea" id="RHEA:19993"/>
        <dbReference type="Rhea" id="RHEA-COMP:10698"/>
        <dbReference type="Rhea" id="RHEA-COMP:10700"/>
        <dbReference type="ChEBI" id="CHEBI:15377"/>
        <dbReference type="ChEBI" id="CHEBI:29950"/>
        <dbReference type="ChEBI" id="CHEBI:50058"/>
        <dbReference type="ChEBI" id="CHEBI:57844"/>
        <dbReference type="ChEBI" id="CHEBI:58772"/>
        <dbReference type="EC" id="1.8.4.11"/>
    </reaction>
</comment>
<evidence type="ECO:0000256" key="4">
    <source>
        <dbReference type="ARBA" id="ARBA00048782"/>
    </source>
</evidence>
<dbReference type="Pfam" id="PF01625">
    <property type="entry name" value="PMSR"/>
    <property type="match status" value="1"/>
</dbReference>
<protein>
    <recommendedName>
        <fullName evidence="1">peptide-methionine (S)-S-oxide reductase</fullName>
        <ecNumber evidence="1">1.8.4.11</ecNumber>
    </recommendedName>
</protein>
<evidence type="ECO:0000259" key="5">
    <source>
        <dbReference type="Pfam" id="PF01625"/>
    </source>
</evidence>
<keyword evidence="2" id="KW-0560">Oxidoreductase</keyword>
<evidence type="ECO:0000256" key="1">
    <source>
        <dbReference type="ARBA" id="ARBA00012502"/>
    </source>
</evidence>
<accession>A0A972JLS0</accession>
<keyword evidence="7" id="KW-1185">Reference proteome</keyword>
<dbReference type="InterPro" id="IPR002569">
    <property type="entry name" value="Met_Sox_Rdtase_MsrA_dom"/>
</dbReference>
<comment type="caution">
    <text evidence="6">The sequence shown here is derived from an EMBL/GenBank/DDBJ whole genome shotgun (WGS) entry which is preliminary data.</text>
</comment>
<evidence type="ECO:0000313" key="7">
    <source>
        <dbReference type="Proteomes" id="UP000737113"/>
    </source>
</evidence>
<sequence length="189" mass="21021">MITKIALGGSCHWCSEAIFRSLKGVVEVEQGWLAAGAAPAGSPTYDNASRYGEDDFCEGVVVHFDPEQIALATLVEIHLHSHGSTVEHGGGRRYRSAVYAYDAPQLAAVADIIAKLQNEFEAPLLTRALGFGEFRLSRESIRDYYYADPDKPFCRVRIQPRLMRLLQQFGEYLDCERKAQILAAARTPE</sequence>
<dbReference type="PANTHER" id="PTHR43774">
    <property type="entry name" value="PEPTIDE METHIONINE SULFOXIDE REDUCTASE"/>
    <property type="match status" value="1"/>
</dbReference>
<organism evidence="6 7">
    <name type="scientific">Shewanella salipaludis</name>
    <dbReference type="NCBI Taxonomy" id="2723052"/>
    <lineage>
        <taxon>Bacteria</taxon>
        <taxon>Pseudomonadati</taxon>
        <taxon>Pseudomonadota</taxon>
        <taxon>Gammaproteobacteria</taxon>
        <taxon>Alteromonadales</taxon>
        <taxon>Shewanellaceae</taxon>
        <taxon>Shewanella</taxon>
    </lineage>
</organism>
<comment type="catalytic activity">
    <reaction evidence="3">
        <text>L-methionyl-[protein] + [thioredoxin]-disulfide + H2O = L-methionyl-(S)-S-oxide-[protein] + [thioredoxin]-dithiol</text>
        <dbReference type="Rhea" id="RHEA:14217"/>
        <dbReference type="Rhea" id="RHEA-COMP:10698"/>
        <dbReference type="Rhea" id="RHEA-COMP:10700"/>
        <dbReference type="Rhea" id="RHEA-COMP:12313"/>
        <dbReference type="Rhea" id="RHEA-COMP:12315"/>
        <dbReference type="ChEBI" id="CHEBI:15377"/>
        <dbReference type="ChEBI" id="CHEBI:16044"/>
        <dbReference type="ChEBI" id="CHEBI:29950"/>
        <dbReference type="ChEBI" id="CHEBI:44120"/>
        <dbReference type="ChEBI" id="CHEBI:50058"/>
        <dbReference type="EC" id="1.8.4.11"/>
    </reaction>
</comment>
<dbReference type="Proteomes" id="UP000737113">
    <property type="component" value="Unassembled WGS sequence"/>
</dbReference>
<dbReference type="PANTHER" id="PTHR43774:SF1">
    <property type="entry name" value="PEPTIDE METHIONINE SULFOXIDE REDUCTASE MSRA 2"/>
    <property type="match status" value="1"/>
</dbReference>
<feature type="domain" description="Peptide methionine sulphoxide reductase MsrA" evidence="5">
    <location>
        <begin position="4"/>
        <end position="154"/>
    </location>
</feature>
<gene>
    <name evidence="6" type="ORF">HC757_15045</name>
</gene>